<dbReference type="PANTHER" id="PTHR23354:SF122">
    <property type="entry name" value="GTPASE-ACTIVATING PROTEIN SKYWALKER"/>
    <property type="match status" value="1"/>
</dbReference>
<comment type="caution">
    <text evidence="2">The sequence shown here is derived from an EMBL/GenBank/DDBJ whole genome shotgun (WGS) entry which is preliminary data.</text>
</comment>
<dbReference type="OrthoDB" id="25620at2759"/>
<dbReference type="PANTHER" id="PTHR23354">
    <property type="entry name" value="NUCLEOLAR PROTEIN 7/ESTROGEN RECEPTOR COACTIVATOR-RELATED"/>
    <property type="match status" value="1"/>
</dbReference>
<protein>
    <recommendedName>
        <fullName evidence="1">TLDc domain-containing protein</fullName>
    </recommendedName>
</protein>
<dbReference type="AlphaFoldDB" id="A0A8S1REN5"/>
<sequence length="407" mass="47567">MSIPCLKHVGSRFLYINYSKEKAEYQCELCLEMEQEKNEIQNNSKLIHIRRALNSPEYLLVKLNLSPFLDQFFKELNTLDETKMNTFMKDIENKILNLQNALQAIQKQLAQNVNWFQEQRSKIRDELKKVIKFEQFIQFTTKLEQLGDSINPQAIEQNEKQLHEYLQDLTKNNSKDLNNNVEDIIIRIIEPSNPNQKQLQIQIFDLQLDQFKSSQIELQYQIDKINLGTRIGSCVLQRTYSMQIDNQISSRLNKKIKSFQKVYQGSKDGLNGQTFWNKINGKSNLLMIFKSKSGNIFGGFSLCQWQLNEGTYVQDNTISSFLFSQTHNQIYPLKEANKQYAIYCNQTYGAVFGGGHDIYIRQDFNGGYSNLGHSYQWDQYQNVKSTHLFGQQTPNIVECEIFQVIFA</sequence>
<dbReference type="InterPro" id="IPR006571">
    <property type="entry name" value="TLDc_dom"/>
</dbReference>
<dbReference type="Proteomes" id="UP000692954">
    <property type="component" value="Unassembled WGS sequence"/>
</dbReference>
<gene>
    <name evidence="2" type="ORF">PSON_ATCC_30995.1.T1590059</name>
</gene>
<feature type="domain" description="TLDc" evidence="1">
    <location>
        <begin position="234"/>
        <end position="392"/>
    </location>
</feature>
<proteinExistence type="predicted"/>
<dbReference type="SMART" id="SM00584">
    <property type="entry name" value="TLDc"/>
    <property type="match status" value="1"/>
</dbReference>
<keyword evidence="3" id="KW-1185">Reference proteome</keyword>
<evidence type="ECO:0000313" key="3">
    <source>
        <dbReference type="Proteomes" id="UP000692954"/>
    </source>
</evidence>
<name>A0A8S1REN5_9CILI</name>
<dbReference type="Pfam" id="PF07534">
    <property type="entry name" value="TLD"/>
    <property type="match status" value="1"/>
</dbReference>
<evidence type="ECO:0000259" key="1">
    <source>
        <dbReference type="PROSITE" id="PS51886"/>
    </source>
</evidence>
<organism evidence="2 3">
    <name type="scientific">Paramecium sonneborni</name>
    <dbReference type="NCBI Taxonomy" id="65129"/>
    <lineage>
        <taxon>Eukaryota</taxon>
        <taxon>Sar</taxon>
        <taxon>Alveolata</taxon>
        <taxon>Ciliophora</taxon>
        <taxon>Intramacronucleata</taxon>
        <taxon>Oligohymenophorea</taxon>
        <taxon>Peniculida</taxon>
        <taxon>Parameciidae</taxon>
        <taxon>Paramecium</taxon>
    </lineage>
</organism>
<dbReference type="EMBL" id="CAJJDN010000159">
    <property type="protein sequence ID" value="CAD8125460.1"/>
    <property type="molecule type" value="Genomic_DNA"/>
</dbReference>
<dbReference type="PROSITE" id="PS51886">
    <property type="entry name" value="TLDC"/>
    <property type="match status" value="1"/>
</dbReference>
<accession>A0A8S1REN5</accession>
<reference evidence="2" key="1">
    <citation type="submission" date="2021-01" db="EMBL/GenBank/DDBJ databases">
        <authorList>
            <consortium name="Genoscope - CEA"/>
            <person name="William W."/>
        </authorList>
    </citation>
    <scope>NUCLEOTIDE SEQUENCE</scope>
</reference>
<evidence type="ECO:0000313" key="2">
    <source>
        <dbReference type="EMBL" id="CAD8125460.1"/>
    </source>
</evidence>